<dbReference type="Pfam" id="PF01103">
    <property type="entry name" value="Omp85"/>
    <property type="match status" value="1"/>
</dbReference>
<dbReference type="Gene3D" id="2.40.160.50">
    <property type="entry name" value="membrane protein fhac: a member of the omp85/tpsb transporter family"/>
    <property type="match status" value="1"/>
</dbReference>
<gene>
    <name evidence="4" type="ORF">IFO69_01015</name>
</gene>
<evidence type="ECO:0000313" key="5">
    <source>
        <dbReference type="Proteomes" id="UP000647133"/>
    </source>
</evidence>
<dbReference type="EMBL" id="JACYTQ010000001">
    <property type="protein sequence ID" value="MBD8487317.1"/>
    <property type="molecule type" value="Genomic_DNA"/>
</dbReference>
<proteinExistence type="predicted"/>
<sequence length="358" mass="40444">MKWIEKRKEIKSERIAAGKSYLTPLVGPGYTPETGLLIAGGFLFTFKTDPKDSLIQRSSMPLTAFISSRGNIGLNGRLSSFWNEDRFRFNLVAKYSDADDDYFGVGSDAAESVSKGEETTLYHRNTFVFSPHFLVRVFSNMYMGMLWNVNKSKVTETNPLMAEDEYYQKFGSDNFNSGLGFSLGYDSRDITVNAYKGFYGNITGTFFGGYLGSDNDYNVYEADLRSYHQVERPGNIIALKLYGRFANGDVPYDELTRLGGGDALRGYVKGQYRDKAGIYFISEWRHMFLNREQEVGKHGIAVWLGSGSMASSIDQIEDWIPNLGMGYRLEIQPRMNLRVDFGLGKDSSGLYFNFSEAF</sequence>
<reference evidence="4 5" key="1">
    <citation type="submission" date="2020-09" db="EMBL/GenBank/DDBJ databases">
        <title>Echinicola sp. CAU 1574 isolated from sand of Sido Beach.</title>
        <authorList>
            <person name="Kim W."/>
        </authorList>
    </citation>
    <scope>NUCLEOTIDE SEQUENCE [LARGE SCALE GENOMIC DNA]</scope>
    <source>
        <strain evidence="4 5">CAU 1574</strain>
    </source>
</reference>
<feature type="domain" description="Bacterial surface antigen (D15)" evidence="3">
    <location>
        <begin position="72"/>
        <end position="277"/>
    </location>
</feature>
<evidence type="ECO:0000313" key="4">
    <source>
        <dbReference type="EMBL" id="MBD8487317.1"/>
    </source>
</evidence>
<name>A0ABR9AEU2_9BACT</name>
<keyword evidence="2" id="KW-0472">Membrane</keyword>
<accession>A0ABR9AEU2</accession>
<evidence type="ECO:0000256" key="2">
    <source>
        <dbReference type="ARBA" id="ARBA00023136"/>
    </source>
</evidence>
<comment type="subcellular location">
    <subcellularLocation>
        <location evidence="1">Membrane</location>
    </subcellularLocation>
</comment>
<keyword evidence="5" id="KW-1185">Reference proteome</keyword>
<protein>
    <submittedName>
        <fullName evidence="4">BamA/TamA family outer membrane protein</fullName>
    </submittedName>
</protein>
<dbReference type="Proteomes" id="UP000647133">
    <property type="component" value="Unassembled WGS sequence"/>
</dbReference>
<evidence type="ECO:0000256" key="1">
    <source>
        <dbReference type="ARBA" id="ARBA00004370"/>
    </source>
</evidence>
<organism evidence="4 5">
    <name type="scientific">Echinicola arenosa</name>
    <dbReference type="NCBI Taxonomy" id="2774144"/>
    <lineage>
        <taxon>Bacteria</taxon>
        <taxon>Pseudomonadati</taxon>
        <taxon>Bacteroidota</taxon>
        <taxon>Cytophagia</taxon>
        <taxon>Cytophagales</taxon>
        <taxon>Cyclobacteriaceae</taxon>
        <taxon>Echinicola</taxon>
    </lineage>
</organism>
<dbReference type="RefSeq" id="WP_192007092.1">
    <property type="nucleotide sequence ID" value="NZ_JACYTQ010000001.1"/>
</dbReference>
<dbReference type="InterPro" id="IPR000184">
    <property type="entry name" value="Bac_surfAg_D15"/>
</dbReference>
<comment type="caution">
    <text evidence="4">The sequence shown here is derived from an EMBL/GenBank/DDBJ whole genome shotgun (WGS) entry which is preliminary data.</text>
</comment>
<evidence type="ECO:0000259" key="3">
    <source>
        <dbReference type="Pfam" id="PF01103"/>
    </source>
</evidence>